<dbReference type="PANTHER" id="PTHR33529:SF7">
    <property type="entry name" value="LIPOPOLYSACCHARIDE EXPORT SYSTEM PERMEASE PROTEIN LPTF"/>
    <property type="match status" value="1"/>
</dbReference>
<dbReference type="PANTHER" id="PTHR33529">
    <property type="entry name" value="SLR0882 PROTEIN-RELATED"/>
    <property type="match status" value="1"/>
</dbReference>
<protein>
    <recommendedName>
        <fullName evidence="2">Lipopolysaccharide export system permease protein LptF</fullName>
    </recommendedName>
</protein>
<reference evidence="10 11" key="1">
    <citation type="submission" date="2021-10" db="EMBL/GenBank/DDBJ databases">
        <authorList>
            <person name="Koch H."/>
        </authorList>
    </citation>
    <scope>NUCLEOTIDE SEQUENCE [LARGE SCALE GENOMIC DNA]</scope>
    <source>
        <strain evidence="10">6680</strain>
    </source>
</reference>
<comment type="subcellular location">
    <subcellularLocation>
        <location evidence="1">Cell inner membrane</location>
        <topology evidence="1">Multi-pass membrane protein</topology>
    </subcellularLocation>
</comment>
<evidence type="ECO:0000256" key="6">
    <source>
        <dbReference type="ARBA" id="ARBA00022692"/>
    </source>
</evidence>
<sequence length="388" mass="43351">MIFVLHKMSDYPQVPKQKSKLSRFKLLRASIFHRELVRESAGMGLLVFAILLGIVVFTQLVRLLGQSVSGSLAVDGVLALLGFSALNYLPALLSISLFLSVLLTLTRSYRDNEMVVWFSSGIGLTRWIRPVMWYALPVVCLIALLSLVLSPWAMSQVEELKRRLDSRDDVTAASPGTFRESKQADRVFFIENVDVGKNRVGNIFVQSLQHGKMGTMVAKQGMQETAPNGDRFLVLLNGTRYEGAPGQLDFKIVEFERYAVRIKAVEAKQRPAPTDSLPTLQLLQNLNSGNISELERRLSFPLAALILSLLAIPLSFVNPRAGRSLNLIMALVIYMLYNNLISVTNTLVGQGKLGPAIGFWGIHVLMLMLMVLLFYRRLSVFSLRRLAR</sequence>
<evidence type="ECO:0000256" key="8">
    <source>
        <dbReference type="ARBA" id="ARBA00023136"/>
    </source>
</evidence>
<evidence type="ECO:0000256" key="9">
    <source>
        <dbReference type="SAM" id="Phobius"/>
    </source>
</evidence>
<dbReference type="NCBIfam" id="TIGR04407">
    <property type="entry name" value="LptF_YjgP"/>
    <property type="match status" value="1"/>
</dbReference>
<organism evidence="10 11">
    <name type="scientific">Candidatus Nitrotoga arctica</name>
    <dbReference type="NCBI Taxonomy" id="453162"/>
    <lineage>
        <taxon>Bacteria</taxon>
        <taxon>Pseudomonadati</taxon>
        <taxon>Pseudomonadota</taxon>
        <taxon>Betaproteobacteria</taxon>
        <taxon>Nitrosomonadales</taxon>
        <taxon>Gallionellaceae</taxon>
        <taxon>Candidatus Nitrotoga</taxon>
    </lineage>
</organism>
<feature type="transmembrane region" description="Helical" evidence="9">
    <location>
        <begin position="298"/>
        <end position="317"/>
    </location>
</feature>
<keyword evidence="3" id="KW-0813">Transport</keyword>
<dbReference type="Pfam" id="PF03739">
    <property type="entry name" value="LptF_LptG"/>
    <property type="match status" value="1"/>
</dbReference>
<feature type="transmembrane region" description="Helical" evidence="9">
    <location>
        <begin position="131"/>
        <end position="154"/>
    </location>
</feature>
<evidence type="ECO:0000256" key="1">
    <source>
        <dbReference type="ARBA" id="ARBA00004429"/>
    </source>
</evidence>
<keyword evidence="8 9" id="KW-0472">Membrane</keyword>
<dbReference type="RefSeq" id="WP_239796195.1">
    <property type="nucleotide sequence ID" value="NZ_OU912926.1"/>
</dbReference>
<feature type="transmembrane region" description="Helical" evidence="9">
    <location>
        <begin position="85"/>
        <end position="105"/>
    </location>
</feature>
<proteinExistence type="predicted"/>
<keyword evidence="6 9" id="KW-0812">Transmembrane</keyword>
<dbReference type="InterPro" id="IPR005495">
    <property type="entry name" value="LptG/LptF_permease"/>
</dbReference>
<evidence type="ECO:0000256" key="2">
    <source>
        <dbReference type="ARBA" id="ARBA00014213"/>
    </source>
</evidence>
<dbReference type="EMBL" id="OU912926">
    <property type="protein sequence ID" value="CAG9932228.1"/>
    <property type="molecule type" value="Genomic_DNA"/>
</dbReference>
<keyword evidence="5" id="KW-0997">Cell inner membrane</keyword>
<dbReference type="Proteomes" id="UP000839052">
    <property type="component" value="Chromosome"/>
</dbReference>
<name>A0ABN8AN95_9PROT</name>
<evidence type="ECO:0000256" key="7">
    <source>
        <dbReference type="ARBA" id="ARBA00022989"/>
    </source>
</evidence>
<evidence type="ECO:0000313" key="10">
    <source>
        <dbReference type="EMBL" id="CAG9932228.1"/>
    </source>
</evidence>
<accession>A0ABN8AN95</accession>
<feature type="transmembrane region" description="Helical" evidence="9">
    <location>
        <begin position="353"/>
        <end position="375"/>
    </location>
</feature>
<evidence type="ECO:0000313" key="11">
    <source>
        <dbReference type="Proteomes" id="UP000839052"/>
    </source>
</evidence>
<gene>
    <name evidence="10" type="ORF">NTG6680_0975</name>
</gene>
<evidence type="ECO:0000256" key="5">
    <source>
        <dbReference type="ARBA" id="ARBA00022519"/>
    </source>
</evidence>
<feature type="transmembrane region" description="Helical" evidence="9">
    <location>
        <begin position="43"/>
        <end position="65"/>
    </location>
</feature>
<evidence type="ECO:0000256" key="4">
    <source>
        <dbReference type="ARBA" id="ARBA00022475"/>
    </source>
</evidence>
<feature type="transmembrane region" description="Helical" evidence="9">
    <location>
        <begin position="324"/>
        <end position="341"/>
    </location>
</feature>
<dbReference type="InterPro" id="IPR030922">
    <property type="entry name" value="LptF"/>
</dbReference>
<evidence type="ECO:0000256" key="3">
    <source>
        <dbReference type="ARBA" id="ARBA00022448"/>
    </source>
</evidence>
<keyword evidence="4" id="KW-1003">Cell membrane</keyword>
<keyword evidence="7 9" id="KW-1133">Transmembrane helix</keyword>
<keyword evidence="11" id="KW-1185">Reference proteome</keyword>